<dbReference type="Proteomes" id="UP000515159">
    <property type="component" value="Chromosome 2"/>
</dbReference>
<reference evidence="3 4" key="1">
    <citation type="submission" date="2025-04" db="UniProtKB">
        <authorList>
            <consortium name="RefSeq"/>
        </authorList>
    </citation>
    <scope>IDENTIFICATION</scope>
</reference>
<sequence length="204" mass="22251">MVSRGNCVHKELQEPGKEEDLPGGRKPKGTAPFQYFFARESTFPKRVEVSSTNFCTVPSNLWSILQTSGRITFGRVEATASTLYDFTFTAAPSSDWRTSKELGPATTSVSGPLWHSVITTARHRGIPGSSGEREISDTARSQAANTNKSCNPNCRGVLAVNSRVLWCKGIDESNIEGPIRTTPLRLECGILEEKNNKAAFSVPT</sequence>
<gene>
    <name evidence="3 4" type="primary">LOC117353422</name>
</gene>
<feature type="compositionally biased region" description="Polar residues" evidence="1">
    <location>
        <begin position="138"/>
        <end position="147"/>
    </location>
</feature>
<protein>
    <submittedName>
        <fullName evidence="3 4">Uncharacterized protein LOC117353422</fullName>
    </submittedName>
</protein>
<evidence type="ECO:0000313" key="2">
    <source>
        <dbReference type="Proteomes" id="UP000515159"/>
    </source>
</evidence>
<keyword evidence="2" id="KW-1185">Reference proteome</keyword>
<feature type="region of interest" description="Disordered" evidence="1">
    <location>
        <begin position="1"/>
        <end position="27"/>
    </location>
</feature>
<feature type="region of interest" description="Disordered" evidence="1">
    <location>
        <begin position="124"/>
        <end position="147"/>
    </location>
</feature>
<evidence type="ECO:0000313" key="4">
    <source>
        <dbReference type="RefSeq" id="XP_033785232.1"/>
    </source>
</evidence>
<dbReference type="GeneID" id="117353422"/>
<feature type="compositionally biased region" description="Basic and acidic residues" evidence="1">
    <location>
        <begin position="8"/>
        <end position="23"/>
    </location>
</feature>
<evidence type="ECO:0000313" key="3">
    <source>
        <dbReference type="RefSeq" id="XP_033785231.1"/>
    </source>
</evidence>
<dbReference type="RefSeq" id="XP_033785231.1">
    <property type="nucleotide sequence ID" value="XM_033929340.1"/>
</dbReference>
<evidence type="ECO:0000256" key="1">
    <source>
        <dbReference type="SAM" id="MobiDB-lite"/>
    </source>
</evidence>
<accession>A0A6P8QEM5</accession>
<proteinExistence type="predicted"/>
<name>A0A6P8QEM5_GEOSA</name>
<organism evidence="2 3">
    <name type="scientific">Geotrypetes seraphini</name>
    <name type="common">Gaboon caecilian</name>
    <name type="synonym">Caecilia seraphini</name>
    <dbReference type="NCBI Taxonomy" id="260995"/>
    <lineage>
        <taxon>Eukaryota</taxon>
        <taxon>Metazoa</taxon>
        <taxon>Chordata</taxon>
        <taxon>Craniata</taxon>
        <taxon>Vertebrata</taxon>
        <taxon>Euteleostomi</taxon>
        <taxon>Amphibia</taxon>
        <taxon>Gymnophiona</taxon>
        <taxon>Geotrypetes</taxon>
    </lineage>
</organism>
<dbReference type="RefSeq" id="XP_033785232.1">
    <property type="nucleotide sequence ID" value="XM_033929341.1"/>
</dbReference>
<dbReference type="KEGG" id="gsh:117353422"/>
<dbReference type="AlphaFoldDB" id="A0A6P8QEM5"/>